<dbReference type="EMBL" id="VFPN01000003">
    <property type="protein sequence ID" value="TQM61091.1"/>
    <property type="molecule type" value="Genomic_DNA"/>
</dbReference>
<accession>A0A543HRX2</accession>
<reference evidence="1 2" key="1">
    <citation type="submission" date="2019-06" db="EMBL/GenBank/DDBJ databases">
        <title>Sequencing the genomes of 1000 actinobacteria strains.</title>
        <authorList>
            <person name="Klenk H.-P."/>
        </authorList>
    </citation>
    <scope>NUCLEOTIDE SEQUENCE [LARGE SCALE GENOMIC DNA]</scope>
    <source>
        <strain evidence="1 2">DSM 18031</strain>
    </source>
</reference>
<dbReference type="Proteomes" id="UP000318331">
    <property type="component" value="Unassembled WGS sequence"/>
</dbReference>
<keyword evidence="2" id="KW-1185">Reference proteome</keyword>
<proteinExistence type="predicted"/>
<evidence type="ECO:0000313" key="2">
    <source>
        <dbReference type="Proteomes" id="UP000318331"/>
    </source>
</evidence>
<gene>
    <name evidence="1" type="ORF">FB466_2020</name>
</gene>
<organism evidence="1 2">
    <name type="scientific">Klugiella xanthotipulae</name>
    <dbReference type="NCBI Taxonomy" id="244735"/>
    <lineage>
        <taxon>Bacteria</taxon>
        <taxon>Bacillati</taxon>
        <taxon>Actinomycetota</taxon>
        <taxon>Actinomycetes</taxon>
        <taxon>Micrococcales</taxon>
        <taxon>Microbacteriaceae</taxon>
        <taxon>Klugiella</taxon>
    </lineage>
</organism>
<dbReference type="AlphaFoldDB" id="A0A543HRX2"/>
<dbReference type="OrthoDB" id="3381577at2"/>
<protein>
    <recommendedName>
        <fullName evidence="3">ATP/GTP-binding protein</fullName>
    </recommendedName>
</protein>
<evidence type="ECO:0008006" key="3">
    <source>
        <dbReference type="Google" id="ProtNLM"/>
    </source>
</evidence>
<name>A0A543HRX2_9MICO</name>
<sequence length="99" mass="11480">MPRSNRPKRSPRSLTDDERPELSFLLRGWRRTEERAGLSWAVQPIAASRSVKEYRCPGCERMIAVGVAHVVVWRAHGVLGDDADLAGRRHWHEHCWKIR</sequence>
<comment type="caution">
    <text evidence="1">The sequence shown here is derived from an EMBL/GenBank/DDBJ whole genome shotgun (WGS) entry which is preliminary data.</text>
</comment>
<evidence type="ECO:0000313" key="1">
    <source>
        <dbReference type="EMBL" id="TQM61091.1"/>
    </source>
</evidence>